<dbReference type="CDD" id="cd00310">
    <property type="entry name" value="ATP-synt_Fo_a_6"/>
    <property type="match status" value="1"/>
</dbReference>
<dbReference type="InterPro" id="IPR045083">
    <property type="entry name" value="ATP_synth_F0_asu_bact/mt"/>
</dbReference>
<reference evidence="13 14" key="1">
    <citation type="submission" date="2016-10" db="EMBL/GenBank/DDBJ databases">
        <authorList>
            <person name="de Groot N.N."/>
        </authorList>
    </citation>
    <scope>NUCLEOTIDE SEQUENCE [LARGE SCALE GENOMIC DNA]</scope>
    <source>
        <strain evidence="13 14">DSM 18180</strain>
    </source>
</reference>
<dbReference type="PANTHER" id="PTHR11410">
    <property type="entry name" value="ATP SYNTHASE SUBUNIT A"/>
    <property type="match status" value="1"/>
</dbReference>
<dbReference type="Pfam" id="PF00119">
    <property type="entry name" value="ATP-synt_A"/>
    <property type="match status" value="1"/>
</dbReference>
<evidence type="ECO:0000256" key="5">
    <source>
        <dbReference type="ARBA" id="ARBA00022692"/>
    </source>
</evidence>
<dbReference type="GO" id="GO:0005886">
    <property type="term" value="C:plasma membrane"/>
    <property type="evidence" value="ECO:0007669"/>
    <property type="project" value="UniProtKB-SubCell"/>
</dbReference>
<dbReference type="AlphaFoldDB" id="A0A1K2ICR1"/>
<dbReference type="GO" id="GO:0045259">
    <property type="term" value="C:proton-transporting ATP synthase complex"/>
    <property type="evidence" value="ECO:0007669"/>
    <property type="project" value="UniProtKB-KW"/>
</dbReference>
<keyword evidence="3 11" id="KW-0813">Transport</keyword>
<evidence type="ECO:0000256" key="6">
    <source>
        <dbReference type="ARBA" id="ARBA00022781"/>
    </source>
</evidence>
<keyword evidence="14" id="KW-1185">Reference proteome</keyword>
<feature type="transmembrane region" description="Helical" evidence="11">
    <location>
        <begin position="217"/>
        <end position="237"/>
    </location>
</feature>
<evidence type="ECO:0000256" key="3">
    <source>
        <dbReference type="ARBA" id="ARBA00022448"/>
    </source>
</evidence>
<dbReference type="InterPro" id="IPR035908">
    <property type="entry name" value="F0_ATP_A_sf"/>
</dbReference>
<sequence>MHRNFRMIIFYLKGMVIAKKSIKLITILVFALLPFIAIASNGGENDENKEFNASELINDHIGDSHEFHIADWNGHPISFYLPVILWTNNGLSVFSSSKFHHDNSGEHVVEVNGQEFVRHHEVIYYADKYETLNEEEKGAFNFEARPLDFSITKLVFSMLMSAIIIFLLFSAVARSYKKNNKAPKGLAGFMEPLITFVRDDIAIPNIGEKKYAKYMPYLLTIFFFIWINNLIGLIPFFPFSSNLTGNIFFTFVLSFITFLITSFSGNKDYWKHILTPPVPKALYPIMVPIEIIGIFTKPFALMIRLFANITAGHIIILSLISLIFIFKSVFIAPVSGAFVLFMSVLEMLVAALQAYVFTLLSALFIGQAVADHDHAHDEHDHEISDAEDVRGDFI</sequence>
<evidence type="ECO:0000256" key="4">
    <source>
        <dbReference type="ARBA" id="ARBA00022547"/>
    </source>
</evidence>
<keyword evidence="9 11" id="KW-0472">Membrane</keyword>
<evidence type="ECO:0000256" key="11">
    <source>
        <dbReference type="HAMAP-Rule" id="MF_01393"/>
    </source>
</evidence>
<evidence type="ECO:0000256" key="10">
    <source>
        <dbReference type="ARBA" id="ARBA00023310"/>
    </source>
</evidence>
<evidence type="ECO:0000256" key="2">
    <source>
        <dbReference type="ARBA" id="ARBA00006810"/>
    </source>
</evidence>
<feature type="transmembrane region" description="Helical" evidence="11">
    <location>
        <begin position="338"/>
        <end position="365"/>
    </location>
</feature>
<dbReference type="NCBIfam" id="TIGR01131">
    <property type="entry name" value="ATP_synt_6_or_A"/>
    <property type="match status" value="1"/>
</dbReference>
<evidence type="ECO:0000256" key="8">
    <source>
        <dbReference type="ARBA" id="ARBA00023065"/>
    </source>
</evidence>
<evidence type="ECO:0000313" key="13">
    <source>
        <dbReference type="EMBL" id="SFZ90072.1"/>
    </source>
</evidence>
<comment type="similarity">
    <text evidence="2 11 12">Belongs to the ATPase A chain family.</text>
</comment>
<keyword evidence="4 11" id="KW-0138">CF(0)</keyword>
<evidence type="ECO:0000256" key="1">
    <source>
        <dbReference type="ARBA" id="ARBA00004141"/>
    </source>
</evidence>
<dbReference type="InterPro" id="IPR000568">
    <property type="entry name" value="ATP_synth_F0_asu"/>
</dbReference>
<comment type="function">
    <text evidence="11 12">Key component of the proton channel; it plays a direct role in the translocation of protons across the membrane.</text>
</comment>
<feature type="transmembrane region" description="Helical" evidence="11">
    <location>
        <begin position="243"/>
        <end position="260"/>
    </location>
</feature>
<feature type="transmembrane region" description="Helical" evidence="11">
    <location>
        <begin position="281"/>
        <end position="299"/>
    </location>
</feature>
<gene>
    <name evidence="11" type="primary">atpB</name>
    <name evidence="13" type="ORF">SAMN05428642_101725</name>
</gene>
<evidence type="ECO:0000256" key="7">
    <source>
        <dbReference type="ARBA" id="ARBA00022989"/>
    </source>
</evidence>
<accession>A0A1K2ICR1</accession>
<dbReference type="Gene3D" id="1.20.120.220">
    <property type="entry name" value="ATP synthase, F0 complex, subunit A"/>
    <property type="match status" value="1"/>
</dbReference>
<dbReference type="HAMAP" id="MF_01393">
    <property type="entry name" value="ATP_synth_a_bact"/>
    <property type="match status" value="1"/>
</dbReference>
<dbReference type="PANTHER" id="PTHR11410:SF0">
    <property type="entry name" value="ATP SYNTHASE SUBUNIT A"/>
    <property type="match status" value="1"/>
</dbReference>
<organism evidence="13 14">
    <name type="scientific">Flaviramulus basaltis</name>
    <dbReference type="NCBI Taxonomy" id="369401"/>
    <lineage>
        <taxon>Bacteria</taxon>
        <taxon>Pseudomonadati</taxon>
        <taxon>Bacteroidota</taxon>
        <taxon>Flavobacteriia</taxon>
        <taxon>Flavobacteriales</taxon>
        <taxon>Flavobacteriaceae</taxon>
        <taxon>Flaviramulus</taxon>
    </lineage>
</organism>
<feature type="transmembrane region" description="Helical" evidence="11">
    <location>
        <begin position="154"/>
        <end position="173"/>
    </location>
</feature>
<keyword evidence="5 11" id="KW-0812">Transmembrane</keyword>
<keyword evidence="6 11" id="KW-0375">Hydrogen ion transport</keyword>
<evidence type="ECO:0000313" key="14">
    <source>
        <dbReference type="Proteomes" id="UP000182544"/>
    </source>
</evidence>
<evidence type="ECO:0000256" key="9">
    <source>
        <dbReference type="ARBA" id="ARBA00023136"/>
    </source>
</evidence>
<dbReference type="SUPFAM" id="SSF81336">
    <property type="entry name" value="F1F0 ATP synthase subunit A"/>
    <property type="match status" value="1"/>
</dbReference>
<dbReference type="Proteomes" id="UP000182544">
    <property type="component" value="Unassembled WGS sequence"/>
</dbReference>
<name>A0A1K2ICR1_9FLAO</name>
<dbReference type="GO" id="GO:0046933">
    <property type="term" value="F:proton-transporting ATP synthase activity, rotational mechanism"/>
    <property type="evidence" value="ECO:0007669"/>
    <property type="project" value="UniProtKB-UniRule"/>
</dbReference>
<dbReference type="PRINTS" id="PR00123">
    <property type="entry name" value="ATPASEA"/>
</dbReference>
<dbReference type="STRING" id="369401.SAMN05428642_101725"/>
<comment type="subcellular location">
    <subcellularLocation>
        <location evidence="11 12">Cell membrane</location>
        <topology evidence="11 12">Multi-pass membrane protein</topology>
    </subcellularLocation>
    <subcellularLocation>
        <location evidence="1">Membrane</location>
        <topology evidence="1">Multi-pass membrane protein</topology>
    </subcellularLocation>
</comment>
<evidence type="ECO:0000256" key="12">
    <source>
        <dbReference type="RuleBase" id="RU000483"/>
    </source>
</evidence>
<keyword evidence="11" id="KW-1003">Cell membrane</keyword>
<feature type="transmembrane region" description="Helical" evidence="11">
    <location>
        <begin position="305"/>
        <end position="326"/>
    </location>
</feature>
<keyword evidence="7 11" id="KW-1133">Transmembrane helix</keyword>
<protein>
    <recommendedName>
        <fullName evidence="11 12">ATP synthase subunit a</fullName>
    </recommendedName>
    <alternativeName>
        <fullName evidence="11">ATP synthase F0 sector subunit a</fullName>
    </alternativeName>
    <alternativeName>
        <fullName evidence="11">F-ATPase subunit 6</fullName>
    </alternativeName>
</protein>
<keyword evidence="8 11" id="KW-0406">Ion transport</keyword>
<proteinExistence type="inferred from homology"/>
<dbReference type="EMBL" id="FPKV01000001">
    <property type="protein sequence ID" value="SFZ90072.1"/>
    <property type="molecule type" value="Genomic_DNA"/>
</dbReference>
<keyword evidence="10 11" id="KW-0066">ATP synthesis</keyword>